<evidence type="ECO:0000256" key="1">
    <source>
        <dbReference type="ARBA" id="ARBA00004141"/>
    </source>
</evidence>
<feature type="transmembrane region" description="Helical" evidence="5">
    <location>
        <begin position="54"/>
        <end position="72"/>
    </location>
</feature>
<feature type="transmembrane region" description="Helical" evidence="5">
    <location>
        <begin position="349"/>
        <end position="368"/>
    </location>
</feature>
<dbReference type="PANTHER" id="PTHR37422">
    <property type="entry name" value="TEICHURONIC ACID BIOSYNTHESIS PROTEIN TUAE"/>
    <property type="match status" value="1"/>
</dbReference>
<dbReference type="Pfam" id="PF04932">
    <property type="entry name" value="Wzy_C"/>
    <property type="match status" value="1"/>
</dbReference>
<evidence type="ECO:0000259" key="6">
    <source>
        <dbReference type="Pfam" id="PF04932"/>
    </source>
</evidence>
<evidence type="ECO:0000313" key="8">
    <source>
        <dbReference type="Proteomes" id="UP000195089"/>
    </source>
</evidence>
<dbReference type="InterPro" id="IPR007016">
    <property type="entry name" value="O-antigen_ligase-rel_domated"/>
</dbReference>
<comment type="caution">
    <text evidence="7">The sequence shown here is derived from an EMBL/GenBank/DDBJ whole genome shotgun (WGS) entry which is preliminary data.</text>
</comment>
<feature type="transmembrane region" description="Helical" evidence="5">
    <location>
        <begin position="166"/>
        <end position="182"/>
    </location>
</feature>
<dbReference type="RefSeq" id="WP_088120016.1">
    <property type="nucleotide sequence ID" value="NZ_NFDL01000080.1"/>
</dbReference>
<feature type="transmembrane region" description="Helical" evidence="5">
    <location>
        <begin position="12"/>
        <end position="42"/>
    </location>
</feature>
<feature type="domain" description="O-antigen ligase-related" evidence="6">
    <location>
        <begin position="193"/>
        <end position="330"/>
    </location>
</feature>
<accession>A0A243B8Q0</accession>
<feature type="transmembrane region" description="Helical" evidence="5">
    <location>
        <begin position="234"/>
        <end position="256"/>
    </location>
</feature>
<feature type="transmembrane region" description="Helical" evidence="5">
    <location>
        <begin position="194"/>
        <end position="222"/>
    </location>
</feature>
<keyword evidence="4 5" id="KW-0472">Membrane</keyword>
<keyword evidence="2 5" id="KW-0812">Transmembrane</keyword>
<feature type="transmembrane region" description="Helical" evidence="5">
    <location>
        <begin position="313"/>
        <end position="337"/>
    </location>
</feature>
<evidence type="ECO:0000256" key="3">
    <source>
        <dbReference type="ARBA" id="ARBA00022989"/>
    </source>
</evidence>
<dbReference type="GO" id="GO:0016020">
    <property type="term" value="C:membrane"/>
    <property type="evidence" value="ECO:0007669"/>
    <property type="project" value="UniProtKB-SubCell"/>
</dbReference>
<protein>
    <recommendedName>
        <fullName evidence="6">O-antigen ligase-related domain-containing protein</fullName>
    </recommendedName>
</protein>
<dbReference type="InterPro" id="IPR051533">
    <property type="entry name" value="WaaL-like"/>
</dbReference>
<evidence type="ECO:0000256" key="5">
    <source>
        <dbReference type="SAM" id="Phobius"/>
    </source>
</evidence>
<feature type="transmembrane region" description="Helical" evidence="5">
    <location>
        <begin position="374"/>
        <end position="389"/>
    </location>
</feature>
<dbReference type="PANTHER" id="PTHR37422:SF13">
    <property type="entry name" value="LIPOPOLYSACCHARIDE BIOSYNTHESIS PROTEIN PA4999-RELATED"/>
    <property type="match status" value="1"/>
</dbReference>
<reference evidence="7 8" key="1">
    <citation type="submission" date="2016-10" db="EMBL/GenBank/DDBJ databases">
        <title>Comparative genomics of Bacillus thuringiensis reveals a path to pathogens against multiple invertebrate hosts.</title>
        <authorList>
            <person name="Zheng J."/>
            <person name="Gao Q."/>
            <person name="Liu H."/>
            <person name="Peng D."/>
            <person name="Ruan L."/>
            <person name="Sun M."/>
        </authorList>
    </citation>
    <scope>NUCLEOTIDE SEQUENCE [LARGE SCALE GENOMIC DNA]</scope>
    <source>
        <strain evidence="7">BGSC 4BX1</strain>
    </source>
</reference>
<gene>
    <name evidence="7" type="ORF">BK742_19750</name>
</gene>
<keyword evidence="3 5" id="KW-1133">Transmembrane helix</keyword>
<organism evidence="7 8">
    <name type="scientific">Bacillus thuringiensis serovar pingluonsis</name>
    <dbReference type="NCBI Taxonomy" id="180881"/>
    <lineage>
        <taxon>Bacteria</taxon>
        <taxon>Bacillati</taxon>
        <taxon>Bacillota</taxon>
        <taxon>Bacilli</taxon>
        <taxon>Bacillales</taxon>
        <taxon>Bacillaceae</taxon>
        <taxon>Bacillus</taxon>
        <taxon>Bacillus cereus group</taxon>
    </lineage>
</organism>
<feature type="transmembrane region" description="Helical" evidence="5">
    <location>
        <begin position="78"/>
        <end position="99"/>
    </location>
</feature>
<sequence>MEKNLMKTYDKLIVYFILLAIFSLFIEVKIYIPIFILITFMCLPYFKNVNKWKVYLFFFLIYGLALNIFYINNFDINLYIKFIVNLSFLLIVPSFLERLPENPEIKDKLKIYLELIIILSSIQIIYVYVVQNIPFTYFLNIQSSIDAYAITRNVEPIFGHSNKNIWASKLFLIQLIYVYFILNGKIKIREFLMLFLSISNIVLLLSRTAQIAMVIPLVYIFYKKIFSRNSYIRFFSLFLVPLLLIGLIGLVTDVILRVGDPSEDGGASRIALWKAFFENFNQTNYLVGNGLYSSYQFLMEYVPHLVNTNMHNFIINIAMETGILGVTIYILFFVFLFKSFLLNLGEYKVEFLLVFIVPVVIILSLQYLGYDNDIVLYFALLFLIKNFYMKDLEKNRE</sequence>
<dbReference type="EMBL" id="NFDL01000080">
    <property type="protein sequence ID" value="OTY40660.1"/>
    <property type="molecule type" value="Genomic_DNA"/>
</dbReference>
<feature type="transmembrane region" description="Helical" evidence="5">
    <location>
        <begin position="111"/>
        <end position="129"/>
    </location>
</feature>
<comment type="subcellular location">
    <subcellularLocation>
        <location evidence="1">Membrane</location>
        <topology evidence="1">Multi-pass membrane protein</topology>
    </subcellularLocation>
</comment>
<proteinExistence type="predicted"/>
<evidence type="ECO:0000313" key="7">
    <source>
        <dbReference type="EMBL" id="OTY40660.1"/>
    </source>
</evidence>
<evidence type="ECO:0000256" key="4">
    <source>
        <dbReference type="ARBA" id="ARBA00023136"/>
    </source>
</evidence>
<name>A0A243B8Q0_BACTU</name>
<dbReference type="Proteomes" id="UP000195089">
    <property type="component" value="Unassembled WGS sequence"/>
</dbReference>
<evidence type="ECO:0000256" key="2">
    <source>
        <dbReference type="ARBA" id="ARBA00022692"/>
    </source>
</evidence>
<dbReference type="AlphaFoldDB" id="A0A243B8Q0"/>